<gene>
    <name evidence="1" type="ORF">F4820DRAFT_442424</name>
</gene>
<protein>
    <submittedName>
        <fullName evidence="1">Uncharacterized protein</fullName>
    </submittedName>
</protein>
<evidence type="ECO:0000313" key="1">
    <source>
        <dbReference type="EMBL" id="KAI4870994.1"/>
    </source>
</evidence>
<dbReference type="EMBL" id="MU393421">
    <property type="protein sequence ID" value="KAI4870994.1"/>
    <property type="molecule type" value="Genomic_DNA"/>
</dbReference>
<dbReference type="Proteomes" id="UP001497700">
    <property type="component" value="Unassembled WGS sequence"/>
</dbReference>
<reference evidence="1 2" key="1">
    <citation type="journal article" date="2022" name="New Phytol.">
        <title>Ecological generalism drives hyperdiversity of secondary metabolite gene clusters in xylarialean endophytes.</title>
        <authorList>
            <person name="Franco M.E.E."/>
            <person name="Wisecaver J.H."/>
            <person name="Arnold A.E."/>
            <person name="Ju Y.M."/>
            <person name="Slot J.C."/>
            <person name="Ahrendt S."/>
            <person name="Moore L.P."/>
            <person name="Eastman K.E."/>
            <person name="Scott K."/>
            <person name="Konkel Z."/>
            <person name="Mondo S.J."/>
            <person name="Kuo A."/>
            <person name="Hayes R.D."/>
            <person name="Haridas S."/>
            <person name="Andreopoulos B."/>
            <person name="Riley R."/>
            <person name="LaButti K."/>
            <person name="Pangilinan J."/>
            <person name="Lipzen A."/>
            <person name="Amirebrahimi M."/>
            <person name="Yan J."/>
            <person name="Adam C."/>
            <person name="Keymanesh K."/>
            <person name="Ng V."/>
            <person name="Louie K."/>
            <person name="Northen T."/>
            <person name="Drula E."/>
            <person name="Henrissat B."/>
            <person name="Hsieh H.M."/>
            <person name="Youens-Clark K."/>
            <person name="Lutzoni F."/>
            <person name="Miadlikowska J."/>
            <person name="Eastwood D.C."/>
            <person name="Hamelin R.C."/>
            <person name="Grigoriev I.V."/>
            <person name="U'Ren J.M."/>
        </authorList>
    </citation>
    <scope>NUCLEOTIDE SEQUENCE [LARGE SCALE GENOMIC DNA]</scope>
    <source>
        <strain evidence="1 2">CBS 119005</strain>
    </source>
</reference>
<keyword evidence="2" id="KW-1185">Reference proteome</keyword>
<accession>A0ACB9ZHR1</accession>
<organism evidence="1 2">
    <name type="scientific">Hypoxylon rubiginosum</name>
    <dbReference type="NCBI Taxonomy" id="110542"/>
    <lineage>
        <taxon>Eukaryota</taxon>
        <taxon>Fungi</taxon>
        <taxon>Dikarya</taxon>
        <taxon>Ascomycota</taxon>
        <taxon>Pezizomycotina</taxon>
        <taxon>Sordariomycetes</taxon>
        <taxon>Xylariomycetidae</taxon>
        <taxon>Xylariales</taxon>
        <taxon>Hypoxylaceae</taxon>
        <taxon>Hypoxylon</taxon>
    </lineage>
</organism>
<comment type="caution">
    <text evidence="1">The sequence shown here is derived from an EMBL/GenBank/DDBJ whole genome shotgun (WGS) entry which is preliminary data.</text>
</comment>
<evidence type="ECO:0000313" key="2">
    <source>
        <dbReference type="Proteomes" id="UP001497700"/>
    </source>
</evidence>
<sequence>MPSESDETLPVDFDLRAFQARNNAYIPVSPTDSIYNDSERHSTTTDHPDSFPATTNTQSIPIPETIETQPAEASEKTKYPLQSRRLTLLSTWWWWWWEIGAIILCIVCIGLVIGVLQRIEDQPIELWPYAIRPNSLISVLTTIAKAAMLIPIASCLSQAKWSHFQRRPHALDHLQLYDDASRGPWGSFLLLFSWRLKAVAAWALAFVTLVALGIEPSVQQILEPRNRQAPLANATAQIGRAENYTSRAIWSSSIQGYGGPRDPNPHILELQTALANGLVGSVPDVNFQCPEPATQCTWEQFSTLAVCANFRNVTNDVKEHQLNSTLYSYTFPKGSNITMDVNRNNGGTTLFHSVGLLNTIYNGTILNGIGMENATDPYNTQRLFFSIELNWCLRNYEKVVASPAGIKDAPYTSEPLYHYDFSLSDTIVGAGIFKYEPYQADSAQTLFNISISLRNGLWIFVNELFSRELHSPLTDDEQFESDTKFGEFLYYANLANFTKNLEETLTNQIRSSSPGDNEEAVIFPGQAFFQETYWHVEWPWITVPIGEAFLTLLLLVISIVATWHQPLFRSSALALLFHGLEESNLEMQSPHTRADPDNLERLAKGVYVEFRENEQGVLKFVRAVKSDAV</sequence>
<proteinExistence type="predicted"/>
<name>A0ACB9ZHR1_9PEZI</name>